<evidence type="ECO:0000256" key="3">
    <source>
        <dbReference type="SAM" id="MobiDB-lite"/>
    </source>
</evidence>
<comment type="caution">
    <text evidence="4">The sequence shown here is derived from an EMBL/GenBank/DDBJ whole genome shotgun (WGS) entry which is preliminary data.</text>
</comment>
<evidence type="ECO:0000256" key="1">
    <source>
        <dbReference type="ARBA" id="ARBA00022614"/>
    </source>
</evidence>
<gene>
    <name evidence="4" type="ORF">M9Y10_021656</name>
</gene>
<dbReference type="InterPro" id="IPR001611">
    <property type="entry name" value="Leu-rich_rpt"/>
</dbReference>
<dbReference type="InterPro" id="IPR032675">
    <property type="entry name" value="LRR_dom_sf"/>
</dbReference>
<proteinExistence type="predicted"/>
<dbReference type="Proteomes" id="UP001470230">
    <property type="component" value="Unassembled WGS sequence"/>
</dbReference>
<dbReference type="SUPFAM" id="SSF52058">
    <property type="entry name" value="L domain-like"/>
    <property type="match status" value="1"/>
</dbReference>
<dbReference type="PANTHER" id="PTHR18849:SF0">
    <property type="entry name" value="CILIA- AND FLAGELLA-ASSOCIATED PROTEIN 410-RELATED"/>
    <property type="match status" value="1"/>
</dbReference>
<evidence type="ECO:0000313" key="5">
    <source>
        <dbReference type="Proteomes" id="UP001470230"/>
    </source>
</evidence>
<dbReference type="PROSITE" id="PS51450">
    <property type="entry name" value="LRR"/>
    <property type="match status" value="1"/>
</dbReference>
<name>A0ABR2KQB5_9EUKA</name>
<feature type="region of interest" description="Disordered" evidence="3">
    <location>
        <begin position="330"/>
        <end position="360"/>
    </location>
</feature>
<protein>
    <recommendedName>
        <fullName evidence="6">Leucine Rich Repeat family protein</fullName>
    </recommendedName>
</protein>
<dbReference type="Gene3D" id="3.80.10.10">
    <property type="entry name" value="Ribonuclease Inhibitor"/>
    <property type="match status" value="1"/>
</dbReference>
<accession>A0ABR2KQB5</accession>
<dbReference type="PANTHER" id="PTHR18849">
    <property type="entry name" value="LEUCINE RICH REPEAT PROTEIN"/>
    <property type="match status" value="1"/>
</dbReference>
<evidence type="ECO:0000256" key="2">
    <source>
        <dbReference type="ARBA" id="ARBA00022737"/>
    </source>
</evidence>
<keyword evidence="2" id="KW-0677">Repeat</keyword>
<keyword evidence="1" id="KW-0433">Leucine-rich repeat</keyword>
<keyword evidence="5" id="KW-1185">Reference proteome</keyword>
<evidence type="ECO:0000313" key="4">
    <source>
        <dbReference type="EMBL" id="KAK8893239.1"/>
    </source>
</evidence>
<evidence type="ECO:0008006" key="6">
    <source>
        <dbReference type="Google" id="ProtNLM"/>
    </source>
</evidence>
<organism evidence="4 5">
    <name type="scientific">Tritrichomonas musculus</name>
    <dbReference type="NCBI Taxonomy" id="1915356"/>
    <lineage>
        <taxon>Eukaryota</taxon>
        <taxon>Metamonada</taxon>
        <taxon>Parabasalia</taxon>
        <taxon>Tritrichomonadida</taxon>
        <taxon>Tritrichomonadidae</taxon>
        <taxon>Tritrichomonas</taxon>
    </lineage>
</organism>
<dbReference type="EMBL" id="JAPFFF010000003">
    <property type="protein sequence ID" value="KAK8893239.1"/>
    <property type="molecule type" value="Genomic_DNA"/>
</dbReference>
<reference evidence="4 5" key="1">
    <citation type="submission" date="2024-04" db="EMBL/GenBank/DDBJ databases">
        <title>Tritrichomonas musculus Genome.</title>
        <authorList>
            <person name="Alves-Ferreira E."/>
            <person name="Grigg M."/>
            <person name="Lorenzi H."/>
            <person name="Galac M."/>
        </authorList>
    </citation>
    <scope>NUCLEOTIDE SEQUENCE [LARGE SCALE GENOMIC DNA]</scope>
    <source>
        <strain evidence="4 5">EAF2021</strain>
    </source>
</reference>
<sequence length="360" mass="41013">MISNSPKREISIIKTNAKIRSLENISFQEGLESLNLSNNLIFDFEGLQKLEKLKTLIMDGNPIISFKGFPEDGTPNIEEVSFVNCPFSKLKNFKSLCVIVMGSQLKKINGNKVTRNDHANAMKYGDLKAIRLLLIFGWIPQRPIVLQKNAIDSIWESLEKRKNDPFSLKAVSILRTIGYSKSEIKNIIRLHFSPDDNYTQNKTKKNSSLMEKDQAPDSIEDQIQKQQELINVLSVQLQALRNGNKSFNAYDEMIKTIGAPLIENAKIIGYMTVKRENKNSNLDSSQSKKFSTSELKGAEDYEELRKAAIDVMQEDEEIDDYDLIKKLKELIPEEDNQDEDNTKTEISLNGEIQDDEINSN</sequence>